<evidence type="ECO:0000256" key="3">
    <source>
        <dbReference type="ARBA" id="ARBA00022643"/>
    </source>
</evidence>
<evidence type="ECO:0000256" key="2">
    <source>
        <dbReference type="ARBA" id="ARBA00022630"/>
    </source>
</evidence>
<sequence length="147" mass="15832">MANITVVYGSVRGNAKTVAETATQLLNTLGHKAELVENPTAALLQSPEMDALLICTSTTGQGDIPQNLVGLYIDIQDKFPMMTNKKAGIIALGDSSYPNFCGAGEKFEELMYELQCGSVSRVTVDATETTQPMADAEPWLKEWATTL</sequence>
<dbReference type="SUPFAM" id="SSF52218">
    <property type="entry name" value="Flavoproteins"/>
    <property type="match status" value="1"/>
</dbReference>
<dbReference type="Pfam" id="PF00258">
    <property type="entry name" value="Flavodoxin_1"/>
    <property type="match status" value="1"/>
</dbReference>
<dbReference type="PANTHER" id="PTHR19384:SF128">
    <property type="entry name" value="NADPH OXIDOREDUCTASE A"/>
    <property type="match status" value="1"/>
</dbReference>
<comment type="cofactor">
    <cofactor evidence="1">
        <name>FMN</name>
        <dbReference type="ChEBI" id="CHEBI:58210"/>
    </cofactor>
</comment>
<dbReference type="RefSeq" id="WP_284377821.1">
    <property type="nucleotide sequence ID" value="NZ_BSNM01000002.1"/>
</dbReference>
<dbReference type="GO" id="GO:0005829">
    <property type="term" value="C:cytosol"/>
    <property type="evidence" value="ECO:0007669"/>
    <property type="project" value="TreeGrafter"/>
</dbReference>
<evidence type="ECO:0000256" key="1">
    <source>
        <dbReference type="ARBA" id="ARBA00001917"/>
    </source>
</evidence>
<reference evidence="6" key="1">
    <citation type="journal article" date="2014" name="Int. J. Syst. Evol. Microbiol.">
        <title>Complete genome sequence of Corynebacterium casei LMG S-19264T (=DSM 44701T), isolated from a smear-ripened cheese.</title>
        <authorList>
            <consortium name="US DOE Joint Genome Institute (JGI-PGF)"/>
            <person name="Walter F."/>
            <person name="Albersmeier A."/>
            <person name="Kalinowski J."/>
            <person name="Ruckert C."/>
        </authorList>
    </citation>
    <scope>NUCLEOTIDE SEQUENCE</scope>
    <source>
        <strain evidence="6">NBRC 110071</strain>
    </source>
</reference>
<dbReference type="InterPro" id="IPR029039">
    <property type="entry name" value="Flavoprotein-like_sf"/>
</dbReference>
<dbReference type="GO" id="GO:0010181">
    <property type="term" value="F:FMN binding"/>
    <property type="evidence" value="ECO:0007669"/>
    <property type="project" value="InterPro"/>
</dbReference>
<dbReference type="Gene3D" id="3.40.50.360">
    <property type="match status" value="1"/>
</dbReference>
<comment type="caution">
    <text evidence="6">The sequence shown here is derived from an EMBL/GenBank/DDBJ whole genome shotgun (WGS) entry which is preliminary data.</text>
</comment>
<dbReference type="PRINTS" id="PR00369">
    <property type="entry name" value="FLAVODOXIN"/>
</dbReference>
<gene>
    <name evidence="6" type="ORF">GCM10007876_02510</name>
</gene>
<keyword evidence="4" id="KW-0813">Transport</keyword>
<dbReference type="GO" id="GO:0016491">
    <property type="term" value="F:oxidoreductase activity"/>
    <property type="evidence" value="ECO:0007669"/>
    <property type="project" value="TreeGrafter"/>
</dbReference>
<dbReference type="InterPro" id="IPR008254">
    <property type="entry name" value="Flavodoxin/NO_synth"/>
</dbReference>
<dbReference type="AlphaFoldDB" id="A0AA37W5T3"/>
<protein>
    <submittedName>
        <fullName evidence="6">Flavodoxin</fullName>
    </submittedName>
</protein>
<dbReference type="EMBL" id="BSNM01000002">
    <property type="protein sequence ID" value="GLQ29773.1"/>
    <property type="molecule type" value="Genomic_DNA"/>
</dbReference>
<keyword evidence="3" id="KW-0288">FMN</keyword>
<dbReference type="GO" id="GO:0050660">
    <property type="term" value="F:flavin adenine dinucleotide binding"/>
    <property type="evidence" value="ECO:0007669"/>
    <property type="project" value="TreeGrafter"/>
</dbReference>
<accession>A0AA37W5T3</accession>
<evidence type="ECO:0000256" key="4">
    <source>
        <dbReference type="ARBA" id="ARBA00022982"/>
    </source>
</evidence>
<dbReference type="Proteomes" id="UP001161389">
    <property type="component" value="Unassembled WGS sequence"/>
</dbReference>
<dbReference type="InterPro" id="IPR001094">
    <property type="entry name" value="Flavdoxin-like"/>
</dbReference>
<organism evidence="6 7">
    <name type="scientific">Litoribrevibacter albus</name>
    <dbReference type="NCBI Taxonomy" id="1473156"/>
    <lineage>
        <taxon>Bacteria</taxon>
        <taxon>Pseudomonadati</taxon>
        <taxon>Pseudomonadota</taxon>
        <taxon>Gammaproteobacteria</taxon>
        <taxon>Oceanospirillales</taxon>
        <taxon>Oceanospirillaceae</taxon>
        <taxon>Litoribrevibacter</taxon>
    </lineage>
</organism>
<evidence type="ECO:0000313" key="6">
    <source>
        <dbReference type="EMBL" id="GLQ29773.1"/>
    </source>
</evidence>
<reference evidence="6" key="2">
    <citation type="submission" date="2023-01" db="EMBL/GenBank/DDBJ databases">
        <title>Draft genome sequence of Litoribrevibacter albus strain NBRC 110071.</title>
        <authorList>
            <person name="Sun Q."/>
            <person name="Mori K."/>
        </authorList>
    </citation>
    <scope>NUCLEOTIDE SEQUENCE</scope>
    <source>
        <strain evidence="6">NBRC 110071</strain>
    </source>
</reference>
<evidence type="ECO:0000259" key="5">
    <source>
        <dbReference type="PROSITE" id="PS50902"/>
    </source>
</evidence>
<keyword evidence="4" id="KW-0249">Electron transport</keyword>
<feature type="domain" description="Flavodoxin-like" evidence="5">
    <location>
        <begin position="4"/>
        <end position="147"/>
    </location>
</feature>
<name>A0AA37W5T3_9GAMM</name>
<evidence type="ECO:0000313" key="7">
    <source>
        <dbReference type="Proteomes" id="UP001161389"/>
    </source>
</evidence>
<proteinExistence type="predicted"/>
<keyword evidence="2" id="KW-0285">Flavoprotein</keyword>
<dbReference type="PANTHER" id="PTHR19384">
    <property type="entry name" value="NITRIC OXIDE SYNTHASE-RELATED"/>
    <property type="match status" value="1"/>
</dbReference>
<keyword evidence="7" id="KW-1185">Reference proteome</keyword>
<dbReference type="PROSITE" id="PS50902">
    <property type="entry name" value="FLAVODOXIN_LIKE"/>
    <property type="match status" value="1"/>
</dbReference>